<dbReference type="PRINTS" id="PR00463">
    <property type="entry name" value="EP450I"/>
</dbReference>
<dbReference type="PANTHER" id="PTHR47955">
    <property type="entry name" value="CYTOCHROME P450 FAMILY 71 PROTEIN"/>
    <property type="match status" value="1"/>
</dbReference>
<keyword evidence="4 5" id="KW-0349">Heme</keyword>
<dbReference type="GO" id="GO:0020037">
    <property type="term" value="F:heme binding"/>
    <property type="evidence" value="ECO:0007669"/>
    <property type="project" value="InterPro"/>
</dbReference>
<dbReference type="SUPFAM" id="SSF48264">
    <property type="entry name" value="Cytochrome P450"/>
    <property type="match status" value="1"/>
</dbReference>
<dbReference type="InterPro" id="IPR017972">
    <property type="entry name" value="Cyt_P450_CS"/>
</dbReference>
<keyword evidence="2 4" id="KW-0479">Metal-binding</keyword>
<evidence type="ECO:0000256" key="1">
    <source>
        <dbReference type="ARBA" id="ARBA00010617"/>
    </source>
</evidence>
<feature type="binding site" description="axial binding residue" evidence="4">
    <location>
        <position position="437"/>
    </location>
    <ligand>
        <name>heme</name>
        <dbReference type="ChEBI" id="CHEBI:30413"/>
    </ligand>
    <ligandPart>
        <name>Fe</name>
        <dbReference type="ChEBI" id="CHEBI:18248"/>
    </ligandPart>
</feature>
<keyword evidence="7" id="KW-1185">Reference proteome</keyword>
<comment type="similarity">
    <text evidence="1 5">Belongs to the cytochrome P450 family.</text>
</comment>
<dbReference type="InterPro" id="IPR036396">
    <property type="entry name" value="Cyt_P450_sf"/>
</dbReference>
<keyword evidence="3 4" id="KW-0408">Iron</keyword>
<evidence type="ECO:0000256" key="5">
    <source>
        <dbReference type="RuleBase" id="RU000461"/>
    </source>
</evidence>
<dbReference type="Gramene" id="CDY29767">
    <property type="protein sequence ID" value="CDY29767"/>
    <property type="gene ID" value="GSBRNA2T00043622001"/>
</dbReference>
<dbReference type="PROSITE" id="PS00086">
    <property type="entry name" value="CYTOCHROME_P450"/>
    <property type="match status" value="1"/>
</dbReference>
<dbReference type="GO" id="GO:0005506">
    <property type="term" value="F:iron ion binding"/>
    <property type="evidence" value="ECO:0007669"/>
    <property type="project" value="InterPro"/>
</dbReference>
<dbReference type="STRING" id="3708.A0A078GX47"/>
<dbReference type="PRINTS" id="PR00385">
    <property type="entry name" value="P450"/>
</dbReference>
<evidence type="ECO:0000313" key="6">
    <source>
        <dbReference type="EMBL" id="CDY29767.1"/>
    </source>
</evidence>
<dbReference type="Pfam" id="PF00067">
    <property type="entry name" value="p450"/>
    <property type="match status" value="1"/>
</dbReference>
<evidence type="ECO:0000256" key="4">
    <source>
        <dbReference type="PIRSR" id="PIRSR602401-1"/>
    </source>
</evidence>
<protein>
    <submittedName>
        <fullName evidence="6">BnaA01g18990D protein</fullName>
    </submittedName>
</protein>
<accession>A0A078GX47</accession>
<reference evidence="6 7" key="1">
    <citation type="journal article" date="2014" name="Science">
        <title>Plant genetics. Early allopolyploid evolution in the post-Neolithic Brassica napus oilseed genome.</title>
        <authorList>
            <person name="Chalhoub B."/>
            <person name="Denoeud F."/>
            <person name="Liu S."/>
            <person name="Parkin I.A."/>
            <person name="Tang H."/>
            <person name="Wang X."/>
            <person name="Chiquet J."/>
            <person name="Belcram H."/>
            <person name="Tong C."/>
            <person name="Samans B."/>
            <person name="Correa M."/>
            <person name="Da Silva C."/>
            <person name="Just J."/>
            <person name="Falentin C."/>
            <person name="Koh C.S."/>
            <person name="Le Clainche I."/>
            <person name="Bernard M."/>
            <person name="Bento P."/>
            <person name="Noel B."/>
            <person name="Labadie K."/>
            <person name="Alberti A."/>
            <person name="Charles M."/>
            <person name="Arnaud D."/>
            <person name="Guo H."/>
            <person name="Daviaud C."/>
            <person name="Alamery S."/>
            <person name="Jabbari K."/>
            <person name="Zhao M."/>
            <person name="Edger P.P."/>
            <person name="Chelaifa H."/>
            <person name="Tack D."/>
            <person name="Lassalle G."/>
            <person name="Mestiri I."/>
            <person name="Schnel N."/>
            <person name="Le Paslier M.C."/>
            <person name="Fan G."/>
            <person name="Renault V."/>
            <person name="Bayer P.E."/>
            <person name="Golicz A.A."/>
            <person name="Manoli S."/>
            <person name="Lee T.H."/>
            <person name="Thi V.H."/>
            <person name="Chalabi S."/>
            <person name="Hu Q."/>
            <person name="Fan C."/>
            <person name="Tollenaere R."/>
            <person name="Lu Y."/>
            <person name="Battail C."/>
            <person name="Shen J."/>
            <person name="Sidebottom C.H."/>
            <person name="Wang X."/>
            <person name="Canaguier A."/>
            <person name="Chauveau A."/>
            <person name="Berard A."/>
            <person name="Deniot G."/>
            <person name="Guan M."/>
            <person name="Liu Z."/>
            <person name="Sun F."/>
            <person name="Lim Y.P."/>
            <person name="Lyons E."/>
            <person name="Town C.D."/>
            <person name="Bancroft I."/>
            <person name="Wang X."/>
            <person name="Meng J."/>
            <person name="Ma J."/>
            <person name="Pires J.C."/>
            <person name="King G.J."/>
            <person name="Brunel D."/>
            <person name="Delourme R."/>
            <person name="Renard M."/>
            <person name="Aury J.M."/>
            <person name="Adams K.L."/>
            <person name="Batley J."/>
            <person name="Snowdon R.J."/>
            <person name="Tost J."/>
            <person name="Edwards D."/>
            <person name="Zhou Y."/>
            <person name="Hua W."/>
            <person name="Sharpe A.G."/>
            <person name="Paterson A.H."/>
            <person name="Guan C."/>
            <person name="Wincker P."/>
        </authorList>
    </citation>
    <scope>NUCLEOTIDE SEQUENCE [LARGE SCALE GENOMIC DNA]</scope>
    <source>
        <strain evidence="7">cv. Darmor-bzh</strain>
    </source>
</reference>
<proteinExistence type="inferred from homology"/>
<dbReference type="OMA" id="WIDWIQG"/>
<keyword evidence="5" id="KW-0560">Oxidoreductase</keyword>
<dbReference type="GO" id="GO:0004497">
    <property type="term" value="F:monooxygenase activity"/>
    <property type="evidence" value="ECO:0007669"/>
    <property type="project" value="UniProtKB-KW"/>
</dbReference>
<keyword evidence="5" id="KW-0503">Monooxygenase</keyword>
<dbReference type="GO" id="GO:0016705">
    <property type="term" value="F:oxidoreductase activity, acting on paired donors, with incorporation or reduction of molecular oxygen"/>
    <property type="evidence" value="ECO:0007669"/>
    <property type="project" value="InterPro"/>
</dbReference>
<gene>
    <name evidence="6" type="primary">BnaA01g18990D</name>
    <name evidence="6" type="ORF">GSBRNA2T00043622001</name>
</gene>
<dbReference type="Gene3D" id="1.10.630.10">
    <property type="entry name" value="Cytochrome P450"/>
    <property type="match status" value="1"/>
</dbReference>
<dbReference type="PaxDb" id="3708-A0A078GX47"/>
<dbReference type="CDD" id="cd11072">
    <property type="entry name" value="CYP71-like"/>
    <property type="match status" value="1"/>
</dbReference>
<evidence type="ECO:0000256" key="3">
    <source>
        <dbReference type="ARBA" id="ARBA00023004"/>
    </source>
</evidence>
<dbReference type="AlphaFoldDB" id="A0A078GX47"/>
<dbReference type="InterPro" id="IPR002401">
    <property type="entry name" value="Cyt_P450_E_grp-I"/>
</dbReference>
<name>A0A078GX47_BRANA</name>
<evidence type="ECO:0000313" key="7">
    <source>
        <dbReference type="Proteomes" id="UP000028999"/>
    </source>
</evidence>
<sequence length="499" mass="56323">MDIILISLSLTTLLAFMFLKSFLRQTTTTKLNPPPSAWRLPVIGNLHQLSLHPHRALCSLSHRYGPLMILYFGRVPTLVVSSADTALDALKTHDLKFSNRPVTKMVDKLLNSGRDLAFAPYGEYWRQVKSLCALNLFSKKTIQSFGYIREEEITLMMDKLAKASYSSSTVNLSALLTTLTNDVITRVVLGRKYSGEEGGNNSNNIVRRFNELLGTYPLGEFVPSLAWIDWIQGLDKKVEKVNKEIDVFLEKVVQEHEDADQDMSAFVDILLSTQKDKTTPFELDRAGLKILLVELLFAGSATTFTLMEWTMTELLRHPECMKKLRDEILSVSKHNLYVSEKEVEKMNYLNMVIKEVLRLHPSGPLIPRLVSDDVKVNGYDIAAGTRVLINLYAIQRDTATWGPDAEKFRPERHFDSSLDFEGQNFKYFPFGSGRRRCPGDGLALPLVELTLANLVKRFNLRFEGGPKGDNKPDLLEATGLDVCRKFPLIVSPFSATISL</sequence>
<dbReference type="PANTHER" id="PTHR47955:SF15">
    <property type="entry name" value="CYTOCHROME P450 71A2-LIKE"/>
    <property type="match status" value="1"/>
</dbReference>
<dbReference type="FunFam" id="1.10.630.10:FF:000011">
    <property type="entry name" value="Cytochrome P450 83B1"/>
    <property type="match status" value="1"/>
</dbReference>
<dbReference type="EMBL" id="LK032243">
    <property type="protein sequence ID" value="CDY29767.1"/>
    <property type="molecule type" value="Genomic_DNA"/>
</dbReference>
<dbReference type="Proteomes" id="UP000028999">
    <property type="component" value="Unassembled WGS sequence"/>
</dbReference>
<comment type="cofactor">
    <cofactor evidence="4">
        <name>heme</name>
        <dbReference type="ChEBI" id="CHEBI:30413"/>
    </cofactor>
</comment>
<organism evidence="6 7">
    <name type="scientific">Brassica napus</name>
    <name type="common">Rape</name>
    <dbReference type="NCBI Taxonomy" id="3708"/>
    <lineage>
        <taxon>Eukaryota</taxon>
        <taxon>Viridiplantae</taxon>
        <taxon>Streptophyta</taxon>
        <taxon>Embryophyta</taxon>
        <taxon>Tracheophyta</taxon>
        <taxon>Spermatophyta</taxon>
        <taxon>Magnoliopsida</taxon>
        <taxon>eudicotyledons</taxon>
        <taxon>Gunneridae</taxon>
        <taxon>Pentapetalae</taxon>
        <taxon>rosids</taxon>
        <taxon>malvids</taxon>
        <taxon>Brassicales</taxon>
        <taxon>Brassicaceae</taxon>
        <taxon>Brassiceae</taxon>
        <taxon>Brassica</taxon>
    </lineage>
</organism>
<evidence type="ECO:0000256" key="2">
    <source>
        <dbReference type="ARBA" id="ARBA00022723"/>
    </source>
</evidence>
<dbReference type="InterPro" id="IPR001128">
    <property type="entry name" value="Cyt_P450"/>
</dbReference>